<evidence type="ECO:0000256" key="2">
    <source>
        <dbReference type="ARBA" id="ARBA00006052"/>
    </source>
</evidence>
<dbReference type="PANTHER" id="PTHR30031:SF0">
    <property type="entry name" value="PHOSPHOENOLPYRUVATE CARBOXYKINASE (ATP)"/>
    <property type="match status" value="1"/>
</dbReference>
<dbReference type="PANTHER" id="PTHR30031">
    <property type="entry name" value="PHOSPHOENOLPYRUVATE CARBOXYKINASE ATP"/>
    <property type="match status" value="1"/>
</dbReference>
<dbReference type="EMBL" id="LT550481">
    <property type="protein sequence ID" value="SAL95801.1"/>
    <property type="molecule type" value="Genomic_DNA"/>
</dbReference>
<dbReference type="InterPro" id="IPR015994">
    <property type="entry name" value="PEPCK_ATP_CS"/>
</dbReference>
<evidence type="ECO:0000256" key="5">
    <source>
        <dbReference type="ARBA" id="ARBA00022432"/>
    </source>
</evidence>
<dbReference type="GO" id="GO:0006094">
    <property type="term" value="P:gluconeogenesis"/>
    <property type="evidence" value="ECO:0007669"/>
    <property type="project" value="UniProtKB-UniPathway"/>
</dbReference>
<keyword evidence="5" id="KW-0312">Gluconeogenesis</keyword>
<dbReference type="CDD" id="cd00484">
    <property type="entry name" value="PEPCK_ATP"/>
    <property type="match status" value="1"/>
</dbReference>
<evidence type="ECO:0000256" key="4">
    <source>
        <dbReference type="ARBA" id="ARBA00021932"/>
    </source>
</evidence>
<dbReference type="HAMAP" id="MF_00453">
    <property type="entry name" value="PEPCK_ATP"/>
    <property type="match status" value="1"/>
</dbReference>
<dbReference type="NCBIfam" id="NF006820">
    <property type="entry name" value="PRK09344.1-2"/>
    <property type="match status" value="1"/>
</dbReference>
<dbReference type="EC" id="4.1.1.49" evidence="3"/>
<dbReference type="OMA" id="VTIKHNP"/>
<comment type="catalytic activity">
    <reaction evidence="10">
        <text>oxaloacetate + ATP = phosphoenolpyruvate + ADP + CO2</text>
        <dbReference type="Rhea" id="RHEA:18617"/>
        <dbReference type="ChEBI" id="CHEBI:16452"/>
        <dbReference type="ChEBI" id="CHEBI:16526"/>
        <dbReference type="ChEBI" id="CHEBI:30616"/>
        <dbReference type="ChEBI" id="CHEBI:58702"/>
        <dbReference type="ChEBI" id="CHEBI:456216"/>
        <dbReference type="EC" id="4.1.1.49"/>
    </reaction>
</comment>
<feature type="region of interest" description="Disordered" evidence="11">
    <location>
        <begin position="1"/>
        <end position="33"/>
    </location>
</feature>
<gene>
    <name evidence="12" type="primary">ABSGL_01142.1 scaffold 1223</name>
</gene>
<organism evidence="12">
    <name type="scientific">Absidia glauca</name>
    <name type="common">Pin mould</name>
    <dbReference type="NCBI Taxonomy" id="4829"/>
    <lineage>
        <taxon>Eukaryota</taxon>
        <taxon>Fungi</taxon>
        <taxon>Fungi incertae sedis</taxon>
        <taxon>Mucoromycota</taxon>
        <taxon>Mucoromycotina</taxon>
        <taxon>Mucoromycetes</taxon>
        <taxon>Mucorales</taxon>
        <taxon>Cunninghamellaceae</taxon>
        <taxon>Absidia</taxon>
    </lineage>
</organism>
<dbReference type="UniPathway" id="UPA00138"/>
<dbReference type="SUPFAM" id="SSF68923">
    <property type="entry name" value="PEP carboxykinase N-terminal domain"/>
    <property type="match status" value="1"/>
</dbReference>
<dbReference type="NCBIfam" id="TIGR00224">
    <property type="entry name" value="pckA"/>
    <property type="match status" value="1"/>
</dbReference>
<dbReference type="PIRSF" id="PIRSF006294">
    <property type="entry name" value="PEP_crbxkin"/>
    <property type="match status" value="1"/>
</dbReference>
<keyword evidence="8" id="KW-0067">ATP-binding</keyword>
<dbReference type="InterPro" id="IPR013035">
    <property type="entry name" value="PEP_carboxykinase_C"/>
</dbReference>
<dbReference type="STRING" id="4829.A0A168L0F6"/>
<feature type="compositionally biased region" description="Low complexity" evidence="11">
    <location>
        <begin position="1"/>
        <end position="19"/>
    </location>
</feature>
<evidence type="ECO:0000256" key="6">
    <source>
        <dbReference type="ARBA" id="ARBA00022741"/>
    </source>
</evidence>
<keyword evidence="9" id="KW-0456">Lyase</keyword>
<sequence length="560" mass="61884">MSQHYRPGSPAGRPGSRPNSPRPNTPHTKVEEDLHNMAGIDYDKVTIKHNPSVPVLYEEALTHEMGTVISSTGALCSYSGKKTGRSPQDKRIVEEESSKNDIWWGPVNTKMSERVFLINRERAIDYLNTHPRLYVFDGFAGWDPKYRIKVRVIASRAYHILFMHNMLIRPTDEELENFGTPDFTIFNAGEFPANRYTTGMTSTTSVSTNFKRRELVILGTEYAGEMKKGIFTVMHYLMPKAGILSLHSSANEGNDGDVSLFFGLSGTGKTTLSADPKRHLIGDDEHCWSDAGIFNIEGGCYAKCIDLSSEKEPEIFNAIRFGSVLENVVLNEESREVDYADDFLTENTRCAYPIDYIPNAKIPCIGGHPKNLILLTCDAFGVLPPVSKLTPNQVMYHFISGYTTKVAGTEDGIVEPTPTFSACFGAPFLVLHPQKYASMLAEKMAHHSSDAWLVNTGWTGGSASSGAKRCPLKYTRMILDAIHDGSLAKAEFETFDVFGLAIPTQVPGVPDAVLHPRKAWQGSPESFTTSLHQVAGMFKENFEKYKDEAAPETLAAGPSC</sequence>
<dbReference type="Gene3D" id="2.170.8.10">
    <property type="entry name" value="Phosphoenolpyruvate Carboxykinase, domain 2"/>
    <property type="match status" value="1"/>
</dbReference>
<dbReference type="GO" id="GO:0005829">
    <property type="term" value="C:cytosol"/>
    <property type="evidence" value="ECO:0007669"/>
    <property type="project" value="TreeGrafter"/>
</dbReference>
<comment type="similarity">
    <text evidence="2">Belongs to the phosphoenolpyruvate carboxykinase (ATP) family.</text>
</comment>
<evidence type="ECO:0000256" key="7">
    <source>
        <dbReference type="ARBA" id="ARBA00022793"/>
    </source>
</evidence>
<evidence type="ECO:0000313" key="13">
    <source>
        <dbReference type="Proteomes" id="UP000078561"/>
    </source>
</evidence>
<dbReference type="Pfam" id="PF01293">
    <property type="entry name" value="PEPCK_ATP"/>
    <property type="match status" value="1"/>
</dbReference>
<evidence type="ECO:0000256" key="9">
    <source>
        <dbReference type="ARBA" id="ARBA00023239"/>
    </source>
</evidence>
<dbReference type="OrthoDB" id="184182at2759"/>
<dbReference type="GO" id="GO:0005524">
    <property type="term" value="F:ATP binding"/>
    <property type="evidence" value="ECO:0007669"/>
    <property type="project" value="UniProtKB-KW"/>
</dbReference>
<accession>A0A168L0F6</accession>
<dbReference type="InParanoid" id="A0A168L0F6"/>
<reference evidence="12" key="1">
    <citation type="submission" date="2016-04" db="EMBL/GenBank/DDBJ databases">
        <authorList>
            <person name="Evans L.H."/>
            <person name="Alamgir A."/>
            <person name="Owens N."/>
            <person name="Weber N.D."/>
            <person name="Virtaneva K."/>
            <person name="Barbian K."/>
            <person name="Babar A."/>
            <person name="Rosenke K."/>
        </authorList>
    </citation>
    <scope>NUCLEOTIDE SEQUENCE [LARGE SCALE GENOMIC DNA]</scope>
    <source>
        <strain evidence="12">CBS 101.48</strain>
    </source>
</reference>
<evidence type="ECO:0000256" key="1">
    <source>
        <dbReference type="ARBA" id="ARBA00004742"/>
    </source>
</evidence>
<evidence type="ECO:0000313" key="12">
    <source>
        <dbReference type="EMBL" id="SAL95801.1"/>
    </source>
</evidence>
<evidence type="ECO:0000256" key="3">
    <source>
        <dbReference type="ARBA" id="ARBA00012363"/>
    </source>
</evidence>
<dbReference type="InterPro" id="IPR008210">
    <property type="entry name" value="PEP_carboxykinase_N"/>
</dbReference>
<proteinExistence type="inferred from homology"/>
<evidence type="ECO:0000256" key="11">
    <source>
        <dbReference type="SAM" id="MobiDB-lite"/>
    </source>
</evidence>
<dbReference type="AlphaFoldDB" id="A0A168L0F6"/>
<dbReference type="FunFam" id="3.40.449.10:FF:000002">
    <property type="entry name" value="Phosphoenolpyruvate carboxykinase [ATP]"/>
    <property type="match status" value="1"/>
</dbReference>
<dbReference type="InterPro" id="IPR001272">
    <property type="entry name" value="PEP_carboxykinase_ATP"/>
</dbReference>
<evidence type="ECO:0000256" key="10">
    <source>
        <dbReference type="ARBA" id="ARBA00047371"/>
    </source>
</evidence>
<dbReference type="Gene3D" id="3.40.449.10">
    <property type="entry name" value="Phosphoenolpyruvate Carboxykinase, domain 1"/>
    <property type="match status" value="1"/>
</dbReference>
<keyword evidence="7" id="KW-0210">Decarboxylase</keyword>
<dbReference type="NCBIfam" id="NF006821">
    <property type="entry name" value="PRK09344.1-3"/>
    <property type="match status" value="1"/>
</dbReference>
<keyword evidence="13" id="KW-1185">Reference proteome</keyword>
<evidence type="ECO:0000256" key="8">
    <source>
        <dbReference type="ARBA" id="ARBA00022840"/>
    </source>
</evidence>
<dbReference type="FunFam" id="2.170.8.10:FF:000001">
    <property type="entry name" value="Phosphoenolpyruvate carboxykinase (ATP)"/>
    <property type="match status" value="1"/>
</dbReference>
<dbReference type="GO" id="GO:0004612">
    <property type="term" value="F:phosphoenolpyruvate carboxykinase (ATP) activity"/>
    <property type="evidence" value="ECO:0007669"/>
    <property type="project" value="UniProtKB-EC"/>
</dbReference>
<name>A0A168L0F6_ABSGL</name>
<dbReference type="SUPFAM" id="SSF53795">
    <property type="entry name" value="PEP carboxykinase-like"/>
    <property type="match status" value="1"/>
</dbReference>
<dbReference type="Gene3D" id="3.90.228.20">
    <property type="match status" value="1"/>
</dbReference>
<comment type="pathway">
    <text evidence="1">Carbohydrate biosynthesis; gluconeogenesis.</text>
</comment>
<protein>
    <recommendedName>
        <fullName evidence="4">Phosphoenolpyruvate carboxykinase (ATP)</fullName>
        <ecNumber evidence="3">4.1.1.49</ecNumber>
    </recommendedName>
</protein>
<keyword evidence="6" id="KW-0547">Nucleotide-binding</keyword>
<dbReference type="Proteomes" id="UP000078561">
    <property type="component" value="Unassembled WGS sequence"/>
</dbReference>
<dbReference type="PROSITE" id="PS00532">
    <property type="entry name" value="PEPCK_ATP"/>
    <property type="match status" value="1"/>
</dbReference>